<sequence length="74" mass="8341">MSDAVQRLRSLLAEAQSMNADYMHVTSTPRAMRAIGLRGKVVCEHPDGRRTYSVKTDKVVQRVQWVLDELEAAP</sequence>
<dbReference type="InParanoid" id="A0A5C7EKA7"/>
<protein>
    <submittedName>
        <fullName evidence="1">Uncharacterized protein</fullName>
    </submittedName>
</protein>
<proteinExistence type="predicted"/>
<reference evidence="1 2" key="1">
    <citation type="submission" date="2019-08" db="EMBL/GenBank/DDBJ databases">
        <title>Pelomicrobium methylotrophicum gen. nov., sp. nov. a moderately thermophilic, facultatively anaerobic, lithoautotrophic and methylotrophic bacterium isolated from a terrestrial mud volcano.</title>
        <authorList>
            <person name="Slobodkina G.B."/>
            <person name="Merkel A.Y."/>
            <person name="Slobodkin A.I."/>
        </authorList>
    </citation>
    <scope>NUCLEOTIDE SEQUENCE [LARGE SCALE GENOMIC DNA]</scope>
    <source>
        <strain evidence="1 2">SM250</strain>
    </source>
</reference>
<accession>A0A5C7EKA7</accession>
<evidence type="ECO:0000313" key="1">
    <source>
        <dbReference type="EMBL" id="TXF11911.1"/>
    </source>
</evidence>
<dbReference type="Proteomes" id="UP000321201">
    <property type="component" value="Unassembled WGS sequence"/>
</dbReference>
<dbReference type="RefSeq" id="WP_147799651.1">
    <property type="nucleotide sequence ID" value="NZ_VPFL01000009.1"/>
</dbReference>
<dbReference type="AlphaFoldDB" id="A0A5C7EKA7"/>
<dbReference type="EMBL" id="VPFL01000009">
    <property type="protein sequence ID" value="TXF11911.1"/>
    <property type="molecule type" value="Genomic_DNA"/>
</dbReference>
<gene>
    <name evidence="1" type="ORF">FR698_07865</name>
</gene>
<keyword evidence="2" id="KW-1185">Reference proteome</keyword>
<comment type="caution">
    <text evidence="1">The sequence shown here is derived from an EMBL/GenBank/DDBJ whole genome shotgun (WGS) entry which is preliminary data.</text>
</comment>
<organism evidence="1 2">
    <name type="scientific">Pelomicrobium methylotrophicum</name>
    <dbReference type="NCBI Taxonomy" id="2602750"/>
    <lineage>
        <taxon>Bacteria</taxon>
        <taxon>Pseudomonadati</taxon>
        <taxon>Pseudomonadota</taxon>
        <taxon>Hydrogenophilia</taxon>
        <taxon>Hydrogenophilia incertae sedis</taxon>
        <taxon>Pelomicrobium</taxon>
    </lineage>
</organism>
<name>A0A5C7EKA7_9PROT</name>
<evidence type="ECO:0000313" key="2">
    <source>
        <dbReference type="Proteomes" id="UP000321201"/>
    </source>
</evidence>